<keyword evidence="2" id="KW-1185">Reference proteome</keyword>
<proteinExistence type="predicted"/>
<dbReference type="EMBL" id="CP097511">
    <property type="protein sequence ID" value="URE47212.1"/>
    <property type="molecule type" value="Genomic_DNA"/>
</dbReference>
<sequence>MVSFDSVNSGFTIVDRVLGHPAEKSKQLEVRFQFSARFVMIGGCIKSSELCPYPCLCGCAASRRNPSATILRAWLLRKACKVGSLGSAGKCSIWDLHAHKEA</sequence>
<evidence type="ECO:0000313" key="2">
    <source>
        <dbReference type="Proteomes" id="UP001055439"/>
    </source>
</evidence>
<evidence type="ECO:0000313" key="1">
    <source>
        <dbReference type="EMBL" id="URE47212.1"/>
    </source>
</evidence>
<dbReference type="OrthoDB" id="6500128at2759"/>
<gene>
    <name evidence="1" type="ORF">MUK42_24825</name>
</gene>
<name>A0A9E7L7G8_9LILI</name>
<reference evidence="1" key="1">
    <citation type="submission" date="2022-05" db="EMBL/GenBank/DDBJ databases">
        <title>The Musa troglodytarum L. genome provides insights into the mechanism of non-climacteric behaviour and enrichment of carotenoids.</title>
        <authorList>
            <person name="Wang J."/>
        </authorList>
    </citation>
    <scope>NUCLEOTIDE SEQUENCE</scope>
    <source>
        <tissue evidence="1">Leaf</tissue>
    </source>
</reference>
<dbReference type="AlphaFoldDB" id="A0A9E7L7G8"/>
<accession>A0A9E7L7G8</accession>
<dbReference type="Proteomes" id="UP001055439">
    <property type="component" value="Chromosome 9"/>
</dbReference>
<organism evidence="1 2">
    <name type="scientific">Musa troglodytarum</name>
    <name type="common">fe'i banana</name>
    <dbReference type="NCBI Taxonomy" id="320322"/>
    <lineage>
        <taxon>Eukaryota</taxon>
        <taxon>Viridiplantae</taxon>
        <taxon>Streptophyta</taxon>
        <taxon>Embryophyta</taxon>
        <taxon>Tracheophyta</taxon>
        <taxon>Spermatophyta</taxon>
        <taxon>Magnoliopsida</taxon>
        <taxon>Liliopsida</taxon>
        <taxon>Zingiberales</taxon>
        <taxon>Musaceae</taxon>
        <taxon>Musa</taxon>
    </lineage>
</organism>
<protein>
    <submittedName>
        <fullName evidence="1">Sodium/hydrogen exchanger family</fullName>
    </submittedName>
</protein>